<keyword evidence="5" id="KW-0325">Glycoprotein</keyword>
<accession>A0A0C3B8U1</accession>
<evidence type="ECO:0000256" key="3">
    <source>
        <dbReference type="ARBA" id="ARBA00022670"/>
    </source>
</evidence>
<proteinExistence type="inferred from homology"/>
<gene>
    <name evidence="7" type="ORF">PILCRDRAFT_52670</name>
</gene>
<dbReference type="EC" id="3.4.16.-" evidence="6"/>
<comment type="similarity">
    <text evidence="1 6">Belongs to the peptidase S10 family.</text>
</comment>
<dbReference type="OrthoDB" id="443318at2759"/>
<keyword evidence="3 6" id="KW-0645">Protease</keyword>
<evidence type="ECO:0000256" key="4">
    <source>
        <dbReference type="ARBA" id="ARBA00022801"/>
    </source>
</evidence>
<dbReference type="PANTHER" id="PTHR11802:SF64">
    <property type="entry name" value="CARBOXYPEPTIDASE"/>
    <property type="match status" value="1"/>
</dbReference>
<evidence type="ECO:0000313" key="7">
    <source>
        <dbReference type="EMBL" id="KIM82698.1"/>
    </source>
</evidence>
<dbReference type="Gene3D" id="1.10.287.410">
    <property type="match status" value="1"/>
</dbReference>
<feature type="non-terminal residue" evidence="7">
    <location>
        <position position="427"/>
    </location>
</feature>
<dbReference type="PRINTS" id="PR00724">
    <property type="entry name" value="CRBOXYPTASEC"/>
</dbReference>
<dbReference type="EMBL" id="KN832993">
    <property type="protein sequence ID" value="KIM82698.1"/>
    <property type="molecule type" value="Genomic_DNA"/>
</dbReference>
<keyword evidence="8" id="KW-1185">Reference proteome</keyword>
<reference evidence="8" key="2">
    <citation type="submission" date="2015-01" db="EMBL/GenBank/DDBJ databases">
        <title>Evolutionary Origins and Diversification of the Mycorrhizal Mutualists.</title>
        <authorList>
            <consortium name="DOE Joint Genome Institute"/>
            <consortium name="Mycorrhizal Genomics Consortium"/>
            <person name="Kohler A."/>
            <person name="Kuo A."/>
            <person name="Nagy L.G."/>
            <person name="Floudas D."/>
            <person name="Copeland A."/>
            <person name="Barry K.W."/>
            <person name="Cichocki N."/>
            <person name="Veneault-Fourrey C."/>
            <person name="LaButti K."/>
            <person name="Lindquist E.A."/>
            <person name="Lipzen A."/>
            <person name="Lundell T."/>
            <person name="Morin E."/>
            <person name="Murat C."/>
            <person name="Riley R."/>
            <person name="Ohm R."/>
            <person name="Sun H."/>
            <person name="Tunlid A."/>
            <person name="Henrissat B."/>
            <person name="Grigoriev I.V."/>
            <person name="Hibbett D.S."/>
            <person name="Martin F."/>
        </authorList>
    </citation>
    <scope>NUCLEOTIDE SEQUENCE [LARGE SCALE GENOMIC DNA]</scope>
    <source>
        <strain evidence="8">F 1598</strain>
    </source>
</reference>
<organism evidence="7 8">
    <name type="scientific">Piloderma croceum (strain F 1598)</name>
    <dbReference type="NCBI Taxonomy" id="765440"/>
    <lineage>
        <taxon>Eukaryota</taxon>
        <taxon>Fungi</taxon>
        <taxon>Dikarya</taxon>
        <taxon>Basidiomycota</taxon>
        <taxon>Agaricomycotina</taxon>
        <taxon>Agaricomycetes</taxon>
        <taxon>Agaricomycetidae</taxon>
        <taxon>Atheliales</taxon>
        <taxon>Atheliaceae</taxon>
        <taxon>Piloderma</taxon>
    </lineage>
</organism>
<dbReference type="GO" id="GO:0004185">
    <property type="term" value="F:serine-type carboxypeptidase activity"/>
    <property type="evidence" value="ECO:0007669"/>
    <property type="project" value="UniProtKB-UniRule"/>
</dbReference>
<keyword evidence="2 6" id="KW-0121">Carboxypeptidase</keyword>
<name>A0A0C3B8U1_PILCF</name>
<evidence type="ECO:0000313" key="8">
    <source>
        <dbReference type="Proteomes" id="UP000054166"/>
    </source>
</evidence>
<feature type="non-terminal residue" evidence="7">
    <location>
        <position position="1"/>
    </location>
</feature>
<dbReference type="SUPFAM" id="SSF53474">
    <property type="entry name" value="alpha/beta-Hydrolases"/>
    <property type="match status" value="1"/>
</dbReference>
<evidence type="ECO:0000256" key="1">
    <source>
        <dbReference type="ARBA" id="ARBA00009431"/>
    </source>
</evidence>
<dbReference type="InterPro" id="IPR029058">
    <property type="entry name" value="AB_hydrolase_fold"/>
</dbReference>
<reference evidence="7 8" key="1">
    <citation type="submission" date="2014-04" db="EMBL/GenBank/DDBJ databases">
        <authorList>
            <consortium name="DOE Joint Genome Institute"/>
            <person name="Kuo A."/>
            <person name="Tarkka M."/>
            <person name="Buscot F."/>
            <person name="Kohler A."/>
            <person name="Nagy L.G."/>
            <person name="Floudas D."/>
            <person name="Copeland A."/>
            <person name="Barry K.W."/>
            <person name="Cichocki N."/>
            <person name="Veneault-Fourrey C."/>
            <person name="LaButti K."/>
            <person name="Lindquist E.A."/>
            <person name="Lipzen A."/>
            <person name="Lundell T."/>
            <person name="Morin E."/>
            <person name="Murat C."/>
            <person name="Sun H."/>
            <person name="Tunlid A."/>
            <person name="Henrissat B."/>
            <person name="Grigoriev I.V."/>
            <person name="Hibbett D.S."/>
            <person name="Martin F."/>
            <person name="Nordberg H.P."/>
            <person name="Cantor M.N."/>
            <person name="Hua S.X."/>
        </authorList>
    </citation>
    <scope>NUCLEOTIDE SEQUENCE [LARGE SCALE GENOMIC DNA]</scope>
    <source>
        <strain evidence="7 8">F 1598</strain>
    </source>
</reference>
<dbReference type="STRING" id="765440.A0A0C3B8U1"/>
<dbReference type="InterPro" id="IPR001563">
    <property type="entry name" value="Peptidase_S10"/>
</dbReference>
<dbReference type="InterPro" id="IPR018202">
    <property type="entry name" value="Ser_caboxypep_ser_AS"/>
</dbReference>
<dbReference type="PROSITE" id="PS00131">
    <property type="entry name" value="CARBOXYPEPT_SER_SER"/>
    <property type="match status" value="1"/>
</dbReference>
<dbReference type="Pfam" id="PF00450">
    <property type="entry name" value="Peptidase_S10"/>
    <property type="match status" value="1"/>
</dbReference>
<dbReference type="PANTHER" id="PTHR11802">
    <property type="entry name" value="SERINE PROTEASE FAMILY S10 SERINE CARBOXYPEPTIDASE"/>
    <property type="match status" value="1"/>
</dbReference>
<dbReference type="Gene3D" id="3.40.50.1820">
    <property type="entry name" value="alpha/beta hydrolase"/>
    <property type="match status" value="1"/>
</dbReference>
<dbReference type="HOGENOM" id="CLU_008523_10_3_1"/>
<dbReference type="GO" id="GO:0006508">
    <property type="term" value="P:proteolysis"/>
    <property type="evidence" value="ECO:0007669"/>
    <property type="project" value="UniProtKB-KW"/>
</dbReference>
<protein>
    <recommendedName>
        <fullName evidence="6">Carboxypeptidase</fullName>
        <ecNumber evidence="6">3.4.16.-</ecNumber>
    </recommendedName>
</protein>
<dbReference type="GO" id="GO:0000324">
    <property type="term" value="C:fungal-type vacuole"/>
    <property type="evidence" value="ECO:0007669"/>
    <property type="project" value="TreeGrafter"/>
</dbReference>
<evidence type="ECO:0000256" key="6">
    <source>
        <dbReference type="RuleBase" id="RU361156"/>
    </source>
</evidence>
<dbReference type="InParanoid" id="A0A0C3B8U1"/>
<sequence>LQYVKDSGICETMPGVHQVSGYVDIGKNMSMFFWFFKSHNSPEQITILVPKKSIPGCSSMIGVVYSEHSPCKVKPDGKSTLLNPYSWNSVSNMHYLDQPVGVGFSCIVNITWDAAPPVWKTLQMLFESQLFTKYMSHKLFLATESYGGHYRPEFVVYFNEQNTRIDNGTIQGEKILISTLMINNISGWIDPLWQNQGYVDFGMNTPGYGPLQNDTILKQVNKAFYGKNGCKEQQEACYATGNNTLSDKIFISLLTFTACQENEVCLLVVGDYDLYDLRQNASALFPPAYYMKYLADPSVLKKIGAEIPYSECSGQVGQNFVLTGDDARTLLPELAELANSRLKVLIWVCFSSQHLTLDFSCNWVGGHTVILAMDWYSKMTLHNTPMMNMMINGKPVAAVQNVDNFSFVCVFEAGHKIPAFKPTVSLE</sequence>
<evidence type="ECO:0000256" key="2">
    <source>
        <dbReference type="ARBA" id="ARBA00022645"/>
    </source>
</evidence>
<dbReference type="AlphaFoldDB" id="A0A0C3B8U1"/>
<evidence type="ECO:0000256" key="5">
    <source>
        <dbReference type="ARBA" id="ARBA00023180"/>
    </source>
</evidence>
<keyword evidence="4 6" id="KW-0378">Hydrolase</keyword>
<dbReference type="Proteomes" id="UP000054166">
    <property type="component" value="Unassembled WGS sequence"/>
</dbReference>